<accession>X0SRX7</accession>
<name>X0SRX7_9ZZZZ</name>
<comment type="caution">
    <text evidence="1">The sequence shown here is derived from an EMBL/GenBank/DDBJ whole genome shotgun (WGS) entry which is preliminary data.</text>
</comment>
<protein>
    <submittedName>
        <fullName evidence="1">Uncharacterized protein</fullName>
    </submittedName>
</protein>
<sequence>RPVCWNSGLNSPFDFAIEYLVGKEQTVPFGKTLPPSLGGDPDYQDAMPGVYHVKNILAIEFAIGYKW</sequence>
<proteinExistence type="predicted"/>
<dbReference type="EMBL" id="BARS01008376">
    <property type="protein sequence ID" value="GAF77896.1"/>
    <property type="molecule type" value="Genomic_DNA"/>
</dbReference>
<feature type="non-terminal residue" evidence="1">
    <location>
        <position position="1"/>
    </location>
</feature>
<dbReference type="AlphaFoldDB" id="X0SRX7"/>
<gene>
    <name evidence="1" type="ORF">S01H1_15980</name>
</gene>
<organism evidence="1">
    <name type="scientific">marine sediment metagenome</name>
    <dbReference type="NCBI Taxonomy" id="412755"/>
    <lineage>
        <taxon>unclassified sequences</taxon>
        <taxon>metagenomes</taxon>
        <taxon>ecological metagenomes</taxon>
    </lineage>
</organism>
<evidence type="ECO:0000313" key="1">
    <source>
        <dbReference type="EMBL" id="GAF77896.1"/>
    </source>
</evidence>
<reference evidence="1" key="1">
    <citation type="journal article" date="2014" name="Front. Microbiol.">
        <title>High frequency of phylogenetically diverse reductive dehalogenase-homologous genes in deep subseafloor sedimentary metagenomes.</title>
        <authorList>
            <person name="Kawai M."/>
            <person name="Futagami T."/>
            <person name="Toyoda A."/>
            <person name="Takaki Y."/>
            <person name="Nishi S."/>
            <person name="Hori S."/>
            <person name="Arai W."/>
            <person name="Tsubouchi T."/>
            <person name="Morono Y."/>
            <person name="Uchiyama I."/>
            <person name="Ito T."/>
            <person name="Fujiyama A."/>
            <person name="Inagaki F."/>
            <person name="Takami H."/>
        </authorList>
    </citation>
    <scope>NUCLEOTIDE SEQUENCE</scope>
    <source>
        <strain evidence="1">Expedition CK06-06</strain>
    </source>
</reference>